<keyword evidence="3" id="KW-1185">Reference proteome</keyword>
<dbReference type="InterPro" id="IPR000073">
    <property type="entry name" value="AB_hydrolase_1"/>
</dbReference>
<feature type="domain" description="AB hydrolase-1" evidence="1">
    <location>
        <begin position="46"/>
        <end position="159"/>
    </location>
</feature>
<dbReference type="PANTHER" id="PTHR46438">
    <property type="entry name" value="ALPHA/BETA-HYDROLASES SUPERFAMILY PROTEIN"/>
    <property type="match status" value="1"/>
</dbReference>
<dbReference type="EMBL" id="BAABKN010000016">
    <property type="protein sequence ID" value="GAA4742498.1"/>
    <property type="molecule type" value="Genomic_DNA"/>
</dbReference>
<evidence type="ECO:0000313" key="3">
    <source>
        <dbReference type="Proteomes" id="UP001499882"/>
    </source>
</evidence>
<dbReference type="RefSeq" id="WP_345527529.1">
    <property type="nucleotide sequence ID" value="NZ_BAABKN010000016.1"/>
</dbReference>
<sequence length="310" mass="34560">MSAHPANRDVFVPHAFDEKQIDLGEITMNYVEEGSANNPALLLLPEQTGSWWGYEDAIRLLKDDFHVFAVDMRGQGRSSWTPRRYSLDNFGSDLVRFISLAIGRPVVVSGCSSGGVMAAWLSAFAMPGQIRAAICEDAPLFASELVPSFGHGIRQAAGPMFEMWNRYLGNQWSVGDWEGFIKAVKNSPFAVTAEMFPDPTQPPQFMKEYDPEWARAFFDGTVAVNCPHDVMLAQVKTPVLLTHHQRIEDPDSGILAGAISEPQARHAQRMIQAAGQRCDYQDYPEALHMMHQFDPALFARVVTDWVATLD</sequence>
<name>A0ABP8YZM8_9ACTN</name>
<dbReference type="PANTHER" id="PTHR46438:SF2">
    <property type="entry name" value="ALPHA_BETA-HYDROLASES SUPERFAMILY PROTEIN"/>
    <property type="match status" value="1"/>
</dbReference>
<dbReference type="Pfam" id="PF00561">
    <property type="entry name" value="Abhydrolase_1"/>
    <property type="match status" value="1"/>
</dbReference>
<dbReference type="InterPro" id="IPR029058">
    <property type="entry name" value="AB_hydrolase_fold"/>
</dbReference>
<proteinExistence type="predicted"/>
<dbReference type="SUPFAM" id="SSF53474">
    <property type="entry name" value="alpha/beta-Hydrolases"/>
    <property type="match status" value="1"/>
</dbReference>
<organism evidence="2 3">
    <name type="scientific">Nocardioides endophyticus</name>
    <dbReference type="NCBI Taxonomy" id="1353775"/>
    <lineage>
        <taxon>Bacteria</taxon>
        <taxon>Bacillati</taxon>
        <taxon>Actinomycetota</taxon>
        <taxon>Actinomycetes</taxon>
        <taxon>Propionibacteriales</taxon>
        <taxon>Nocardioidaceae</taxon>
        <taxon>Nocardioides</taxon>
    </lineage>
</organism>
<gene>
    <name evidence="2" type="ORF">GCM10023350_29060</name>
</gene>
<dbReference type="Proteomes" id="UP001499882">
    <property type="component" value="Unassembled WGS sequence"/>
</dbReference>
<evidence type="ECO:0000259" key="1">
    <source>
        <dbReference type="Pfam" id="PF00561"/>
    </source>
</evidence>
<dbReference type="GO" id="GO:0016787">
    <property type="term" value="F:hydrolase activity"/>
    <property type="evidence" value="ECO:0007669"/>
    <property type="project" value="UniProtKB-KW"/>
</dbReference>
<protein>
    <submittedName>
        <fullName evidence="2">Alpha/beta hydrolase</fullName>
    </submittedName>
</protein>
<keyword evidence="2" id="KW-0378">Hydrolase</keyword>
<accession>A0ABP8YZM8</accession>
<dbReference type="Gene3D" id="3.40.50.1820">
    <property type="entry name" value="alpha/beta hydrolase"/>
    <property type="match status" value="1"/>
</dbReference>
<comment type="caution">
    <text evidence="2">The sequence shown here is derived from an EMBL/GenBank/DDBJ whole genome shotgun (WGS) entry which is preliminary data.</text>
</comment>
<reference evidence="3" key="1">
    <citation type="journal article" date="2019" name="Int. J. Syst. Evol. Microbiol.">
        <title>The Global Catalogue of Microorganisms (GCM) 10K type strain sequencing project: providing services to taxonomists for standard genome sequencing and annotation.</title>
        <authorList>
            <consortium name="The Broad Institute Genomics Platform"/>
            <consortium name="The Broad Institute Genome Sequencing Center for Infectious Disease"/>
            <person name="Wu L."/>
            <person name="Ma J."/>
        </authorList>
    </citation>
    <scope>NUCLEOTIDE SEQUENCE [LARGE SCALE GENOMIC DNA]</scope>
    <source>
        <strain evidence="3">JCM 18532</strain>
    </source>
</reference>
<evidence type="ECO:0000313" key="2">
    <source>
        <dbReference type="EMBL" id="GAA4742498.1"/>
    </source>
</evidence>